<dbReference type="AlphaFoldDB" id="A0A4C1WGM2"/>
<comment type="caution">
    <text evidence="2">The sequence shown here is derived from an EMBL/GenBank/DDBJ whole genome shotgun (WGS) entry which is preliminary data.</text>
</comment>
<keyword evidence="3" id="KW-1185">Reference proteome</keyword>
<organism evidence="2 3">
    <name type="scientific">Eumeta variegata</name>
    <name type="common">Bagworm moth</name>
    <name type="synonym">Eumeta japonica</name>
    <dbReference type="NCBI Taxonomy" id="151549"/>
    <lineage>
        <taxon>Eukaryota</taxon>
        <taxon>Metazoa</taxon>
        <taxon>Ecdysozoa</taxon>
        <taxon>Arthropoda</taxon>
        <taxon>Hexapoda</taxon>
        <taxon>Insecta</taxon>
        <taxon>Pterygota</taxon>
        <taxon>Neoptera</taxon>
        <taxon>Endopterygota</taxon>
        <taxon>Lepidoptera</taxon>
        <taxon>Glossata</taxon>
        <taxon>Ditrysia</taxon>
        <taxon>Tineoidea</taxon>
        <taxon>Psychidae</taxon>
        <taxon>Oiketicinae</taxon>
        <taxon>Eumeta</taxon>
    </lineage>
</organism>
<evidence type="ECO:0000313" key="3">
    <source>
        <dbReference type="Proteomes" id="UP000299102"/>
    </source>
</evidence>
<evidence type="ECO:0000313" key="2">
    <source>
        <dbReference type="EMBL" id="GBP49652.1"/>
    </source>
</evidence>
<keyword evidence="1" id="KW-0472">Membrane</keyword>
<sequence length="106" mass="11452">MKPHEAADILDILPKLFAALSSMVNKRMFLNERCLRKISPSAVTAATSIFFVSFCISLSYSRQSMQSTFNGDKFNPLRPSHSVSSQGLLGIASGELTSTGTDYAGS</sequence>
<dbReference type="EMBL" id="BGZK01000550">
    <property type="protein sequence ID" value="GBP49652.1"/>
    <property type="molecule type" value="Genomic_DNA"/>
</dbReference>
<feature type="transmembrane region" description="Helical" evidence="1">
    <location>
        <begin position="38"/>
        <end position="60"/>
    </location>
</feature>
<reference evidence="2 3" key="1">
    <citation type="journal article" date="2019" name="Commun. Biol.">
        <title>The bagworm genome reveals a unique fibroin gene that provides high tensile strength.</title>
        <authorList>
            <person name="Kono N."/>
            <person name="Nakamura H."/>
            <person name="Ohtoshi R."/>
            <person name="Tomita M."/>
            <person name="Numata K."/>
            <person name="Arakawa K."/>
        </authorList>
    </citation>
    <scope>NUCLEOTIDE SEQUENCE [LARGE SCALE GENOMIC DNA]</scope>
</reference>
<accession>A0A4C1WGM2</accession>
<protein>
    <submittedName>
        <fullName evidence="2">Uncharacterized protein</fullName>
    </submittedName>
</protein>
<proteinExistence type="predicted"/>
<name>A0A4C1WGM2_EUMVA</name>
<gene>
    <name evidence="2" type="ORF">EVAR_33285_1</name>
</gene>
<dbReference type="Proteomes" id="UP000299102">
    <property type="component" value="Unassembled WGS sequence"/>
</dbReference>
<keyword evidence="1" id="KW-0812">Transmembrane</keyword>
<evidence type="ECO:0000256" key="1">
    <source>
        <dbReference type="SAM" id="Phobius"/>
    </source>
</evidence>
<keyword evidence="1" id="KW-1133">Transmembrane helix</keyword>